<feature type="region of interest" description="Disordered" evidence="1">
    <location>
        <begin position="429"/>
        <end position="560"/>
    </location>
</feature>
<name>A0A1Y1ZI69_9PLEO</name>
<feature type="compositionally biased region" description="Polar residues" evidence="1">
    <location>
        <begin position="580"/>
        <end position="598"/>
    </location>
</feature>
<feature type="compositionally biased region" description="Basic residues" evidence="1">
    <location>
        <begin position="326"/>
        <end position="339"/>
    </location>
</feature>
<reference evidence="3 4" key="1">
    <citation type="submission" date="2016-07" db="EMBL/GenBank/DDBJ databases">
        <title>Pervasive Adenine N6-methylation of Active Genes in Fungi.</title>
        <authorList>
            <consortium name="DOE Joint Genome Institute"/>
            <person name="Mondo S.J."/>
            <person name="Dannebaum R.O."/>
            <person name="Kuo R.C."/>
            <person name="Labutti K."/>
            <person name="Haridas S."/>
            <person name="Kuo A."/>
            <person name="Salamov A."/>
            <person name="Ahrendt S.R."/>
            <person name="Lipzen A."/>
            <person name="Sullivan W."/>
            <person name="Andreopoulos W.B."/>
            <person name="Clum A."/>
            <person name="Lindquist E."/>
            <person name="Daum C."/>
            <person name="Ramamoorthy G.K."/>
            <person name="Gryganskyi A."/>
            <person name="Culley D."/>
            <person name="Magnuson J.K."/>
            <person name="James T.Y."/>
            <person name="O'Malley M.A."/>
            <person name="Stajich J.E."/>
            <person name="Spatafora J.W."/>
            <person name="Visel A."/>
            <person name="Grigoriev I.V."/>
        </authorList>
    </citation>
    <scope>NUCLEOTIDE SEQUENCE [LARGE SCALE GENOMIC DNA]</scope>
    <source>
        <strain evidence="3 4">CBS 115471</strain>
    </source>
</reference>
<feature type="region of interest" description="Disordered" evidence="1">
    <location>
        <begin position="578"/>
        <end position="599"/>
    </location>
</feature>
<feature type="region of interest" description="Disordered" evidence="1">
    <location>
        <begin position="215"/>
        <end position="357"/>
    </location>
</feature>
<accession>A0A1Y1ZI69</accession>
<comment type="caution">
    <text evidence="3">The sequence shown here is derived from an EMBL/GenBank/DDBJ whole genome shotgun (WGS) entry which is preliminary data.</text>
</comment>
<dbReference type="GO" id="GO:0008270">
    <property type="term" value="F:zinc ion binding"/>
    <property type="evidence" value="ECO:0007669"/>
    <property type="project" value="InterPro"/>
</dbReference>
<dbReference type="GO" id="GO:0000183">
    <property type="term" value="P:rDNA heterochromatin formation"/>
    <property type="evidence" value="ECO:0007669"/>
    <property type="project" value="TreeGrafter"/>
</dbReference>
<feature type="compositionally biased region" description="Basic and acidic residues" evidence="1">
    <location>
        <begin position="236"/>
        <end position="257"/>
    </location>
</feature>
<feature type="region of interest" description="Disordered" evidence="1">
    <location>
        <begin position="851"/>
        <end position="936"/>
    </location>
</feature>
<dbReference type="Pfam" id="PF25823">
    <property type="entry name" value="Ams2-SPT21_N"/>
    <property type="match status" value="1"/>
</dbReference>
<dbReference type="SUPFAM" id="SSF57716">
    <property type="entry name" value="Glucocorticoid receptor-like (DNA-binding domain)"/>
    <property type="match status" value="1"/>
</dbReference>
<keyword evidence="4" id="KW-1185">Reference proteome</keyword>
<feature type="compositionally biased region" description="Polar residues" evidence="1">
    <location>
        <begin position="634"/>
        <end position="659"/>
    </location>
</feature>
<evidence type="ECO:0000256" key="1">
    <source>
        <dbReference type="SAM" id="MobiDB-lite"/>
    </source>
</evidence>
<dbReference type="PANTHER" id="PTHR39147">
    <property type="entry name" value="PROTEIN SPT21"/>
    <property type="match status" value="1"/>
</dbReference>
<dbReference type="GO" id="GO:0030466">
    <property type="term" value="P:silent mating-type cassette heterochromatin formation"/>
    <property type="evidence" value="ECO:0007669"/>
    <property type="project" value="TreeGrafter"/>
</dbReference>
<dbReference type="Gene3D" id="3.30.50.10">
    <property type="entry name" value="Erythroid Transcription Factor GATA-1, subunit A"/>
    <property type="match status" value="1"/>
</dbReference>
<evidence type="ECO:0000313" key="4">
    <source>
        <dbReference type="Proteomes" id="UP000193144"/>
    </source>
</evidence>
<sequence length="1287" mass="139248">MTSPCGLREDVSQQLVPSAVDEDGDEMLDIPRRLMRVKILYTFDDQNKSNCLARLPNALNIPTVALDDTTQVGVIELKTCIQAIVTASPELVAKLGHDFTVYAYDYSEYETPLVGQGMLSWILASASPTPNAPAYQSQTMVTGRVCKNILGLFSNGIKETLEVKLKLVPVPTCLQREYVENLERYHNLSKVMPEGLDYSAWADFLKVNPSIGQLAQATPEDSPRRNTASFTGGVESIHEMLTRPSPQEEDRRNDRYYEQQGLTHSAHETRASSPAMSTASYNPFQAGQDSRPASRASARSEMPPQPRRYSSMSQVPPERSEEGPPKKRARVTKAQRPKKATLATKTESLRVAASTAASVRLHRPTPMNPAAVMSSVEQMPRAPTPRPGETGMSQPRGPSRLGAPSLLRHASMDERSNYISPYAESGIFSDNAVDSADEDRGGTPAETPMEMPSSPPVMRQRDASSVPSSPGLPTLPCPADSGFVSDLSAGRDEEDGEGGKTWEGSDLPTATEVRRRARQDRSHHPWTEVTPGPMELLPKSYFPKPNTYPRPPPAVAAASSAQNNIEISADDARAHLPRKSSFSSARGLERQTSASFQGETFPMVADWNTNSGALKPPVQSLDTAPFSPSAEENPANQIEQPQQMSFSRPPSTDAGSPKTTYSVAPVAVNVDINPVEAPSRASTPNTVPAKPPRLSKPRGLPRSQTWSGEPMSDTAVPFEGGLRQPRSGSGAKRKQTILDKLNKKLEAGETPDFCGNCGEIETPTWRKCFARLETGDPADVEISTDGSGVVGLDAIVRTEEEDGPQQYRIFKQILDPDEKGSDTFEKIVLCNPCGLWLTKKGCMRPPEVWVKSQQKLGGDKPKRKRNPPKGPRKRAKAQNEDLTSDAPVPQSEPVVPDFHGSASFTMDGTSDTQMKQPIRPRASSFQSKDANPGPQMDQAAANAALRRAIQSSPVAMRGHKDSPIEIENDLTPKPTRRLLFPSPRKTSGVKPLTDSPSISPTNKADKHAKEARVTAADDYDKENCPPAAAIDDDDDDDLAHLFEEPVSPKTTPIKTTPNKGTPLNDLLKTPTPGSRRRPALTPKRGPEATADLFGLSLTTPTRLLVTPNRGTRAATVAPLTPFTAQLNALLSDGLQGSPSHTFDFSAFPSFNTPGRSSVSGIQFCDFAPDDFLSSDMPIPSSPPGGLGFSLYEDPATSTVGLWSGASIFEGSDAVAFEEHEFRGMDMETQDSHDGGADAGKHGHDIPVDFAAMIEGVVREGSGDVHADAKPVVEALATTQEQQQHQPE</sequence>
<feature type="compositionally biased region" description="Basic and acidic residues" evidence="1">
    <location>
        <begin position="1003"/>
        <end position="1012"/>
    </location>
</feature>
<feature type="region of interest" description="Disordered" evidence="1">
    <location>
        <begin position="1047"/>
        <end position="1087"/>
    </location>
</feature>
<dbReference type="Proteomes" id="UP000193144">
    <property type="component" value="Unassembled WGS sequence"/>
</dbReference>
<dbReference type="OrthoDB" id="3199820at2759"/>
<proteinExistence type="predicted"/>
<dbReference type="GO" id="GO:0006357">
    <property type="term" value="P:regulation of transcription by RNA polymerase II"/>
    <property type="evidence" value="ECO:0007669"/>
    <property type="project" value="TreeGrafter"/>
</dbReference>
<dbReference type="InterPro" id="IPR042403">
    <property type="entry name" value="Spt21/Ams2"/>
</dbReference>
<evidence type="ECO:0000259" key="2">
    <source>
        <dbReference type="Pfam" id="PF25823"/>
    </source>
</evidence>
<dbReference type="PANTHER" id="PTHR39147:SF1">
    <property type="entry name" value="PROTEIN SPT21"/>
    <property type="match status" value="1"/>
</dbReference>
<feature type="compositionally biased region" description="Polar residues" evidence="1">
    <location>
        <begin position="271"/>
        <end position="288"/>
    </location>
</feature>
<feature type="compositionally biased region" description="Basic residues" evidence="1">
    <location>
        <begin position="861"/>
        <end position="876"/>
    </location>
</feature>
<feature type="region of interest" description="Disordered" evidence="1">
    <location>
        <begin position="953"/>
        <end position="1024"/>
    </location>
</feature>
<feature type="domain" description="Ams2/SPT21 N-terminal" evidence="2">
    <location>
        <begin position="31"/>
        <end position="170"/>
    </location>
</feature>
<feature type="region of interest" description="Disordered" evidence="1">
    <location>
        <begin position="374"/>
        <end position="403"/>
    </location>
</feature>
<feature type="compositionally biased region" description="Polar residues" evidence="1">
    <location>
        <begin position="902"/>
        <end position="915"/>
    </location>
</feature>
<gene>
    <name evidence="3" type="ORF">BCR34DRAFT_567529</name>
</gene>
<dbReference type="InterPro" id="IPR057725">
    <property type="entry name" value="Ams2-SPT21_N"/>
</dbReference>
<feature type="compositionally biased region" description="Low complexity" evidence="1">
    <location>
        <begin position="290"/>
        <end position="300"/>
    </location>
</feature>
<organism evidence="3 4">
    <name type="scientific">Clohesyomyces aquaticus</name>
    <dbReference type="NCBI Taxonomy" id="1231657"/>
    <lineage>
        <taxon>Eukaryota</taxon>
        <taxon>Fungi</taxon>
        <taxon>Dikarya</taxon>
        <taxon>Ascomycota</taxon>
        <taxon>Pezizomycotina</taxon>
        <taxon>Dothideomycetes</taxon>
        <taxon>Pleosporomycetidae</taxon>
        <taxon>Pleosporales</taxon>
        <taxon>Lindgomycetaceae</taxon>
        <taxon>Clohesyomyces</taxon>
    </lineage>
</organism>
<feature type="compositionally biased region" description="Low complexity" evidence="1">
    <location>
        <begin position="1047"/>
        <end position="1062"/>
    </location>
</feature>
<dbReference type="EMBL" id="MCFA01000079">
    <property type="protein sequence ID" value="ORY09950.1"/>
    <property type="molecule type" value="Genomic_DNA"/>
</dbReference>
<feature type="region of interest" description="Disordered" evidence="1">
    <location>
        <begin position="612"/>
        <end position="659"/>
    </location>
</feature>
<protein>
    <recommendedName>
        <fullName evidence="2">Ams2/SPT21 N-terminal domain-containing protein</fullName>
    </recommendedName>
</protein>
<dbReference type="InterPro" id="IPR013088">
    <property type="entry name" value="Znf_NHR/GATA"/>
</dbReference>
<feature type="region of interest" description="Disordered" evidence="1">
    <location>
        <begin position="676"/>
        <end position="734"/>
    </location>
</feature>
<evidence type="ECO:0000313" key="3">
    <source>
        <dbReference type="EMBL" id="ORY09950.1"/>
    </source>
</evidence>